<accession>A0A9J6ZHW8</accession>
<reference evidence="2" key="1">
    <citation type="submission" date="2022-05" db="EMBL/GenBank/DDBJ databases">
        <title>Novel bacterial taxa in a minimal lignocellulolytic consortium and its capacity to transform plastics disclosed by genome-resolved metagenomics.</title>
        <authorList>
            <person name="Rodriguez C.A.D."/>
            <person name="Diaz-Garcia L."/>
            <person name="Herrera K."/>
            <person name="Tarazona N.A."/>
            <person name="Sproer C."/>
            <person name="Overmann J."/>
            <person name="Jimenez D.J."/>
        </authorList>
    </citation>
    <scope>NUCLEOTIDE SEQUENCE</scope>
    <source>
        <strain evidence="2">MAG5</strain>
    </source>
</reference>
<feature type="domain" description="SLH" evidence="1">
    <location>
        <begin position="2401"/>
        <end position="2459"/>
    </location>
</feature>
<organism evidence="2 3">
    <name type="scientific">Candidatus Pristimantibacillus lignocellulolyticus</name>
    <dbReference type="NCBI Taxonomy" id="2994561"/>
    <lineage>
        <taxon>Bacteria</taxon>
        <taxon>Bacillati</taxon>
        <taxon>Bacillota</taxon>
        <taxon>Bacilli</taxon>
        <taxon>Bacillales</taxon>
        <taxon>Paenibacillaceae</taxon>
        <taxon>Candidatus Pristimantibacillus</taxon>
    </lineage>
</organism>
<dbReference type="Pfam" id="PF00395">
    <property type="entry name" value="SLH"/>
    <property type="match status" value="3"/>
</dbReference>
<dbReference type="NCBIfam" id="NF047446">
    <property type="entry name" value="barrel_OmpL47"/>
    <property type="match status" value="1"/>
</dbReference>
<dbReference type="InterPro" id="IPR001119">
    <property type="entry name" value="SLH_dom"/>
</dbReference>
<feature type="domain" description="SLH" evidence="1">
    <location>
        <begin position="2465"/>
        <end position="2524"/>
    </location>
</feature>
<dbReference type="EMBL" id="CP097899">
    <property type="protein sequence ID" value="URN95416.1"/>
    <property type="molecule type" value="Genomic_DNA"/>
</dbReference>
<evidence type="ECO:0000313" key="2">
    <source>
        <dbReference type="EMBL" id="URN95416.1"/>
    </source>
</evidence>
<dbReference type="PANTHER" id="PTHR43308:SF5">
    <property type="entry name" value="S-LAYER PROTEIN _ PEPTIDOGLYCAN ENDO-BETA-N-ACETYLGLUCOSAMINIDASE"/>
    <property type="match status" value="1"/>
</dbReference>
<dbReference type="Pfam" id="PF19077">
    <property type="entry name" value="Big_13"/>
    <property type="match status" value="1"/>
</dbReference>
<name>A0A9J6ZHW8_9BACL</name>
<dbReference type="Gene3D" id="2.60.40.10">
    <property type="entry name" value="Immunoglobulins"/>
    <property type="match status" value="5"/>
</dbReference>
<dbReference type="KEGG" id="plig:NAG76_03915"/>
<dbReference type="InterPro" id="IPR046780">
    <property type="entry name" value="aBig_2"/>
</dbReference>
<dbReference type="Pfam" id="PF20578">
    <property type="entry name" value="aBig_2"/>
    <property type="match status" value="1"/>
</dbReference>
<evidence type="ECO:0000313" key="3">
    <source>
        <dbReference type="Proteomes" id="UP001056756"/>
    </source>
</evidence>
<dbReference type="InterPro" id="IPR044016">
    <property type="entry name" value="Big_13"/>
</dbReference>
<feature type="domain" description="SLH" evidence="1">
    <location>
        <begin position="2337"/>
        <end position="2400"/>
    </location>
</feature>
<dbReference type="Proteomes" id="UP001056756">
    <property type="component" value="Chromosome"/>
</dbReference>
<dbReference type="InterPro" id="IPR032179">
    <property type="entry name" value="Cry22Aa_Ig-like"/>
</dbReference>
<gene>
    <name evidence="2" type="ORF">NAG76_03915</name>
</gene>
<dbReference type="PANTHER" id="PTHR43308">
    <property type="entry name" value="OUTER MEMBRANE PROTEIN ALPHA-RELATED"/>
    <property type="match status" value="1"/>
</dbReference>
<protein>
    <submittedName>
        <fullName evidence="2">S-layer homology domain-containing protein</fullName>
    </submittedName>
</protein>
<sequence>MSKRWFKKLGISMLIFTLIVSLVTVAIPISVSAATEAVDIGIDVQKAYDVDVVLALDNSTQNIDTYKEDLQTALESRGVNASNLNIQSVEVNETNILEGKFELNLRWPGPGIDMDAHVEFWNATQMKTQLFYGQKEVHESVLDYDDQSGGVGEIISLSLDTIPSDIVELKVKINPYTGSDNTTMYLYKTVNGVKQEIIKSSAYVTKPNVYYFGSFKRNQDSWDFHFNNGTVFAGKEVEIISKDFMEVLREPDWRSSARKYLVNLNDQTVPDFDDSIELGEIVSRMGNDQIHYIGWGEDTDNAGTNDLTQNQAESFIRKNNGLGTFVNRTGSSYQEQINQTADYIASQSRNEANNEYLELDQNYDLIVTPSSELSNTKDENWPNGKWRIEHDPSIYENNTGIVPYSGQYLDDFLPTFNKVGQYDIYYADVLVKTLYVHRKPVSRFDVEVNSSNEVTLTNLSYDRDTPSQQNGIEEAKWMWKRTTDESWTSGKPSSFVPNEDYIIQLMVKDYQGTWSTARSLYQSTQSGAGKPISDFELSANQLIWPESTIEIENTSYDPRSADITEQQWTVYKNNEVIYTGNAPKLNFTNEGVGTYKISLKSKNQSGIWSETFSRFLKILPNSEPTISSIGNQSVTEGVTKEISFQVNDEETSAYSVTVAGSSSNTAIIPNENIVVTGNGKDRVVSITPAFGQAGVVTITLQATDGDMSVQQTFTITVVEKSAPTISSIEDQSINISDSSEEIEFTIGDEFFAANLISVVATSSNQELIADSSIVLGGTDENRTVSFTPVAGASGTADITIEATDPSGKKSVQIFKVTVSDLMPPNIVNVQVVNPDERYKSGDTIVIKVIFDEDVLVNGVPELALNFGSEPTRQAQYTGGSSTKELTFEYTIQAGDDTNEIRIAAEQALQLAGGSIQDGNNNNANLTLLEDFVWDTLIVDTVAPNRPSIEAQFVKPSTSIEITSDAPAVGEIAWLAPSGTTRFQEGTTMTKLVGNGSSDIIKAPLAEGTYYLYVIDANGNISVASENAVIVDNTNPNIAVISLPIAKDNVINGYEAEKTTISGTSEENAKVEVMFIDQDSKTVVVTTFADENGDWSIDPSDISSLADGTITVSVKVIDAAGNESVEIEQTIYKDTVTPINQNDVLFSNQSVKGNTIITLDAAAGEGITIFVAPLGTLAEDLVANGNTITSVAGDYSSIHAPLNDGIYHIYIMDTAGNVSEPSTATIIVDNIVPTINSLTPNTSDWVKDSVLVSINASDTNGSGIEVVKYAYGLQIPNYFITNGILANGYMFEVDTNGIYTVYVRDFAGNESVQFIQISNIDKQKPTAPSIQLEPNRDFYNGDYTISITPGQDSSSGVAYTEYRITGASEEDWTQYEEPIVISEEGKYTIETRTVDNVGNVSDVIVRTIVINRELTVFPTVSISPDIAYSNENVTVTISKSYDESHEDEGENSVIYYKIPSSGINEYVEYTGAFDITQEGQTEIDIMVRDRAGNEVTMTKIINIDKTAPINQDQILAENVITQGNTLITIQPSYDSEDKIWLAPVGTTLFTESETMTKAAGDATKIVTPSLDGEYRIYVIDKSGNISLSSDKTVTVDNVPPTVTGIADDEIYKEYPTISFDEGVATLNGQPFESDTKIEANGTYTLILTDVAGNSTVITFIVDNDKESVEKDTAALQVGFAPGDHPEWVSTDISLSDLGFFDSEIEWTSSHEDILSAEGKVTPPTVNTEVTLTATITKGDFKLEKTFTVLVIADPVKPVIALNGSSNVIVEQGQVYVEQGVQAIDNKDGNITENVVMSGFIDTKTIGVYTLVYTVSDKAGNMTQVVRTVTVVKPFIPASTIIHVDGDQKSTDNKIKEALKEANKQKTGQITLVVDDEVVQDAPIRISISKDDLTTAYNQKTKIELQTNNASILVPIRDLDMSQFTANSRLELVIEQLDVQKAENQALVTAIQNMSANLAIYDNKVFDFKMRIIEEDTQGNVISARDIENFQTTEDIVLKIFVGTNINEQLYFMTFYFNETLNEWQYIRSSYDEQSGTMILLTNHLSIYSVMETTKAQKQIELTNILNKENITVSEVRSILEDPDMDFNGDTMSKYDVFTDVHKDAVAQDIITKKPIGGYDYHALSDQVTNSVNSKHNAITTDTEKPEIKLTGPSIVYVIRGTTYVEQGAIATDNQDGDITGRIILIGSVDTTKNGTYILRYLITDVNGNQSEITRKVIVQNPTPDNEVEEPTLPVIIVDKNTGYVIKENKDITIVLTKEPQMQIVSQVYNVEVVSEKPTGKFEVQFSYDPSKVTNLNQLAVYQYDATEKRWVSVGGIIDPLNHTVTITLDSPATLVLMENKVVFKDLDGHWAKNIVEFLAARQIITGDTEGNFNPNMGITRAEFSTLIVRMLNLPINESASQFTDVTGQWYESYITTAQEFGIVKGVSDTNFEPERVVSRQEMAAIIIRTLKKYKNVTITEEDLKQIAEFADTDNISPWAFEDVYAAKKLGLMIGRDGNKFAPQSPTLRGEAASVIYNLLKELQLI</sequence>
<dbReference type="PROSITE" id="PS51272">
    <property type="entry name" value="SLH"/>
    <property type="match status" value="3"/>
</dbReference>
<proteinExistence type="predicted"/>
<dbReference type="InterPro" id="IPR058094">
    <property type="entry name" value="Ig-like_OmpL47-like"/>
</dbReference>
<evidence type="ECO:0000259" key="1">
    <source>
        <dbReference type="PROSITE" id="PS51272"/>
    </source>
</evidence>
<dbReference type="InterPro" id="IPR013783">
    <property type="entry name" value="Ig-like_fold"/>
</dbReference>
<dbReference type="Pfam" id="PF16403">
    <property type="entry name" value="Bact_surface_Ig-like"/>
    <property type="match status" value="2"/>
</dbReference>
<dbReference type="InterPro" id="IPR051465">
    <property type="entry name" value="Cell_Envelope_Struct_Comp"/>
</dbReference>